<keyword evidence="9" id="KW-1185">Reference proteome</keyword>
<organism evidence="8 9">
    <name type="scientific">Acidisoma cellulosilyticum</name>
    <dbReference type="NCBI Taxonomy" id="2802395"/>
    <lineage>
        <taxon>Bacteria</taxon>
        <taxon>Pseudomonadati</taxon>
        <taxon>Pseudomonadota</taxon>
        <taxon>Alphaproteobacteria</taxon>
        <taxon>Acetobacterales</taxon>
        <taxon>Acidocellaceae</taxon>
        <taxon>Acidisoma</taxon>
    </lineage>
</organism>
<name>A0A963Z675_9PROT</name>
<accession>A0A963Z675</accession>
<comment type="caution">
    <text evidence="8">The sequence shown here is derived from an EMBL/GenBank/DDBJ whole genome shotgun (WGS) entry which is preliminary data.</text>
</comment>
<reference evidence="8 9" key="1">
    <citation type="journal article" date="2021" name="Microorganisms">
        <title>Acidisoma silvae sp. nov. and Acidisomacellulosilytica sp. nov., Two Acidophilic Bacteria Isolated from Decaying Wood, Hydrolyzing Cellulose and Producing Poly-3-hydroxybutyrate.</title>
        <authorList>
            <person name="Mieszkin S."/>
            <person name="Pouder E."/>
            <person name="Uroz S."/>
            <person name="Simon-Colin C."/>
            <person name="Alain K."/>
        </authorList>
    </citation>
    <scope>NUCLEOTIDE SEQUENCE [LARGE SCALE GENOMIC DNA]</scope>
    <source>
        <strain evidence="8 9">HW T5.17</strain>
    </source>
</reference>
<gene>
    <name evidence="8" type="ORF">ACELLULO517_20120</name>
</gene>
<dbReference type="PANTHER" id="PTHR10188:SF6">
    <property type="entry name" value="N(4)-(BETA-N-ACETYLGLUCOSAMINYL)-L-ASPARAGINASE"/>
    <property type="match status" value="1"/>
</dbReference>
<dbReference type="FunFam" id="3.60.20.30:FF:000001">
    <property type="entry name" value="Isoaspartyl peptidase/L-asparaginase"/>
    <property type="match status" value="1"/>
</dbReference>
<evidence type="ECO:0000256" key="4">
    <source>
        <dbReference type="ARBA" id="ARBA00069124"/>
    </source>
</evidence>
<dbReference type="SUPFAM" id="SSF56235">
    <property type="entry name" value="N-terminal nucleophile aminohydrolases (Ntn hydrolases)"/>
    <property type="match status" value="1"/>
</dbReference>
<evidence type="ECO:0000313" key="9">
    <source>
        <dbReference type="Proteomes" id="UP000721844"/>
    </source>
</evidence>
<feature type="binding site" evidence="6">
    <location>
        <begin position="208"/>
        <end position="211"/>
    </location>
    <ligand>
        <name>substrate</name>
    </ligand>
</feature>
<dbReference type="EMBL" id="JAESVA010000008">
    <property type="protein sequence ID" value="MCB8882563.1"/>
    <property type="molecule type" value="Genomic_DNA"/>
</dbReference>
<keyword evidence="3" id="KW-0068">Autocatalytic cleavage</keyword>
<dbReference type="GO" id="GO:0006508">
    <property type="term" value="P:proteolysis"/>
    <property type="evidence" value="ECO:0007669"/>
    <property type="project" value="UniProtKB-KW"/>
</dbReference>
<dbReference type="RefSeq" id="WP_227309227.1">
    <property type="nucleotide sequence ID" value="NZ_JAESVA010000008.1"/>
</dbReference>
<proteinExistence type="predicted"/>
<keyword evidence="1" id="KW-0645">Protease</keyword>
<feature type="active site" description="Nucleophile" evidence="5">
    <location>
        <position position="180"/>
    </location>
</feature>
<feature type="site" description="Cleavage; by autolysis" evidence="7">
    <location>
        <begin position="179"/>
        <end position="180"/>
    </location>
</feature>
<dbReference type="Pfam" id="PF01112">
    <property type="entry name" value="Asparaginase_2"/>
    <property type="match status" value="1"/>
</dbReference>
<evidence type="ECO:0000313" key="8">
    <source>
        <dbReference type="EMBL" id="MCB8882563.1"/>
    </source>
</evidence>
<evidence type="ECO:0000256" key="2">
    <source>
        <dbReference type="ARBA" id="ARBA00022801"/>
    </source>
</evidence>
<dbReference type="InterPro" id="IPR029055">
    <property type="entry name" value="Ntn_hydrolases_N"/>
</dbReference>
<protein>
    <recommendedName>
        <fullName evidence="4">Isoaspartyl peptidase</fullName>
    </recommendedName>
</protein>
<dbReference type="Gene3D" id="3.60.20.30">
    <property type="entry name" value="(Glycosyl)asparaginase"/>
    <property type="match status" value="1"/>
</dbReference>
<evidence type="ECO:0000256" key="6">
    <source>
        <dbReference type="PIRSR" id="PIRSR600246-2"/>
    </source>
</evidence>
<keyword evidence="2" id="KW-0378">Hydrolase</keyword>
<dbReference type="GO" id="GO:0008233">
    <property type="term" value="F:peptidase activity"/>
    <property type="evidence" value="ECO:0007669"/>
    <property type="project" value="UniProtKB-KW"/>
</dbReference>
<evidence type="ECO:0000256" key="1">
    <source>
        <dbReference type="ARBA" id="ARBA00022670"/>
    </source>
</evidence>
<dbReference type="Proteomes" id="UP000721844">
    <property type="component" value="Unassembled WGS sequence"/>
</dbReference>
<sequence>MTATTTNVAIGIHGGCGVMPHGERSTADWASARQDLVLALQAGWALLVRGASAVDAVEAAVVVMENSPHFNAGYGAALNCNGHVALDASIMDGSTLGCGAVSAAERCQNPVRLARRLMDAGDVVMLTGPAADRYAQGAGLDVMEPAHFVTDRQRQALARMKGLSTKGLARVASESEKHGTVGAVAMDRDGHLAAATSTGGYTNKPEGRVGDSPIIGAGTYARNGACAVSGTGAGEMFIRRVVGHDVASRMAYLGESLGAAAEAVLGNLTADKVGAGLVAIDCSGTVIAPYNTAGMYRGWVTTDGNVHVATHDEVFFVATWDRAG</sequence>
<dbReference type="PANTHER" id="PTHR10188">
    <property type="entry name" value="L-ASPARAGINASE"/>
    <property type="match status" value="1"/>
</dbReference>
<dbReference type="GO" id="GO:0016811">
    <property type="term" value="F:hydrolase activity, acting on carbon-nitrogen (but not peptide) bonds, in linear amides"/>
    <property type="evidence" value="ECO:0007669"/>
    <property type="project" value="UniProtKB-ARBA"/>
</dbReference>
<dbReference type="AlphaFoldDB" id="A0A963Z675"/>
<evidence type="ECO:0000256" key="7">
    <source>
        <dbReference type="PIRSR" id="PIRSR600246-3"/>
    </source>
</evidence>
<dbReference type="InterPro" id="IPR000246">
    <property type="entry name" value="Peptidase_T2"/>
</dbReference>
<evidence type="ECO:0000256" key="3">
    <source>
        <dbReference type="ARBA" id="ARBA00022813"/>
    </source>
</evidence>
<evidence type="ECO:0000256" key="5">
    <source>
        <dbReference type="PIRSR" id="PIRSR600246-1"/>
    </source>
</evidence>
<feature type="binding site" evidence="6">
    <location>
        <begin position="231"/>
        <end position="234"/>
    </location>
    <ligand>
        <name>substrate</name>
    </ligand>
</feature>